<reference evidence="14" key="1">
    <citation type="journal article" date="2021" name="Nat. Commun.">
        <title>Genetic determinants of endophytism in the Arabidopsis root mycobiome.</title>
        <authorList>
            <person name="Mesny F."/>
            <person name="Miyauchi S."/>
            <person name="Thiergart T."/>
            <person name="Pickel B."/>
            <person name="Atanasova L."/>
            <person name="Karlsson M."/>
            <person name="Huettel B."/>
            <person name="Barry K.W."/>
            <person name="Haridas S."/>
            <person name="Chen C."/>
            <person name="Bauer D."/>
            <person name="Andreopoulos W."/>
            <person name="Pangilinan J."/>
            <person name="LaButti K."/>
            <person name="Riley R."/>
            <person name="Lipzen A."/>
            <person name="Clum A."/>
            <person name="Drula E."/>
            <person name="Henrissat B."/>
            <person name="Kohler A."/>
            <person name="Grigoriev I.V."/>
            <person name="Martin F.M."/>
            <person name="Hacquard S."/>
        </authorList>
    </citation>
    <scope>NUCLEOTIDE SEQUENCE</scope>
    <source>
        <strain evidence="14">MPI-CAGE-CH-0235</strain>
    </source>
</reference>
<feature type="transmembrane region" description="Helical" evidence="13">
    <location>
        <begin position="284"/>
        <end position="302"/>
    </location>
</feature>
<keyword evidence="4 13" id="KW-0812">Transmembrane</keyword>
<keyword evidence="8 13" id="KW-0756">Sterol biosynthesis</keyword>
<dbReference type="AlphaFoldDB" id="A0A8K0SL55"/>
<dbReference type="GO" id="GO:0050613">
    <property type="term" value="F:Delta14-sterol reductase activity"/>
    <property type="evidence" value="ECO:0007669"/>
    <property type="project" value="TreeGrafter"/>
</dbReference>
<evidence type="ECO:0000256" key="12">
    <source>
        <dbReference type="ARBA" id="ARBA00023221"/>
    </source>
</evidence>
<keyword evidence="12 13" id="KW-0753">Steroid metabolism</keyword>
<evidence type="ECO:0000256" key="6">
    <source>
        <dbReference type="ARBA" id="ARBA00022989"/>
    </source>
</evidence>
<organism evidence="14 15">
    <name type="scientific">Stachybotrys elegans</name>
    <dbReference type="NCBI Taxonomy" id="80388"/>
    <lineage>
        <taxon>Eukaryota</taxon>
        <taxon>Fungi</taxon>
        <taxon>Dikarya</taxon>
        <taxon>Ascomycota</taxon>
        <taxon>Pezizomycotina</taxon>
        <taxon>Sordariomycetes</taxon>
        <taxon>Hypocreomycetidae</taxon>
        <taxon>Hypocreales</taxon>
        <taxon>Stachybotryaceae</taxon>
        <taxon>Stachybotrys</taxon>
    </lineage>
</organism>
<dbReference type="PROSITE" id="PS01017">
    <property type="entry name" value="STEROL_REDUCT_1"/>
    <property type="match status" value="1"/>
</dbReference>
<keyword evidence="6 13" id="KW-1133">Transmembrane helix</keyword>
<evidence type="ECO:0000256" key="8">
    <source>
        <dbReference type="ARBA" id="ARBA00023011"/>
    </source>
</evidence>
<keyword evidence="3 13" id="KW-0444">Lipid biosynthesis</keyword>
<comment type="similarity">
    <text evidence="2 13">Belongs to the ERG4/ERG24 family.</text>
</comment>
<keyword evidence="11 13" id="KW-1207">Sterol metabolism</keyword>
<gene>
    <name evidence="14" type="ORF">B0I35DRAFT_438120</name>
</gene>
<feature type="transmembrane region" description="Helical" evidence="13">
    <location>
        <begin position="429"/>
        <end position="447"/>
    </location>
</feature>
<comment type="caution">
    <text evidence="14">The sequence shown here is derived from an EMBL/GenBank/DDBJ whole genome shotgun (WGS) entry which is preliminary data.</text>
</comment>
<dbReference type="Pfam" id="PF01222">
    <property type="entry name" value="ERG4_ERG24"/>
    <property type="match status" value="1"/>
</dbReference>
<dbReference type="PANTHER" id="PTHR21257">
    <property type="entry name" value="DELTA(14)-STEROL REDUCTASE"/>
    <property type="match status" value="1"/>
</dbReference>
<evidence type="ECO:0000313" key="14">
    <source>
        <dbReference type="EMBL" id="KAH7311459.1"/>
    </source>
</evidence>
<protein>
    <recommendedName>
        <fullName evidence="13">Delta(14)-sterol reductase</fullName>
    </recommendedName>
    <alternativeName>
        <fullName evidence="13">C-14 sterol reductase</fullName>
    </alternativeName>
    <alternativeName>
        <fullName evidence="13">Sterol C14-reductase</fullName>
    </alternativeName>
</protein>
<dbReference type="OrthoDB" id="10262235at2759"/>
<feature type="transmembrane region" description="Helical" evidence="13">
    <location>
        <begin position="111"/>
        <end position="137"/>
    </location>
</feature>
<evidence type="ECO:0000256" key="5">
    <source>
        <dbReference type="ARBA" id="ARBA00022955"/>
    </source>
</evidence>
<evidence type="ECO:0000256" key="1">
    <source>
        <dbReference type="ARBA" id="ARBA00004141"/>
    </source>
</evidence>
<feature type="transmembrane region" description="Helical" evidence="13">
    <location>
        <begin position="149"/>
        <end position="169"/>
    </location>
</feature>
<evidence type="ECO:0000313" key="15">
    <source>
        <dbReference type="Proteomes" id="UP000813444"/>
    </source>
</evidence>
<feature type="transmembrane region" description="Helical" evidence="13">
    <location>
        <begin position="12"/>
        <end position="32"/>
    </location>
</feature>
<evidence type="ECO:0000256" key="10">
    <source>
        <dbReference type="ARBA" id="ARBA00023136"/>
    </source>
</evidence>
<evidence type="ECO:0000256" key="4">
    <source>
        <dbReference type="ARBA" id="ARBA00022692"/>
    </source>
</evidence>
<keyword evidence="15" id="KW-1185">Reference proteome</keyword>
<evidence type="ECO:0000256" key="9">
    <source>
        <dbReference type="ARBA" id="ARBA00023098"/>
    </source>
</evidence>
<dbReference type="GO" id="GO:0006696">
    <property type="term" value="P:ergosterol biosynthetic process"/>
    <property type="evidence" value="ECO:0007669"/>
    <property type="project" value="TreeGrafter"/>
</dbReference>
<evidence type="ECO:0000256" key="11">
    <source>
        <dbReference type="ARBA" id="ARBA00023166"/>
    </source>
</evidence>
<feature type="transmembrane region" description="Helical" evidence="13">
    <location>
        <begin position="68"/>
        <end position="90"/>
    </location>
</feature>
<evidence type="ECO:0000256" key="13">
    <source>
        <dbReference type="RuleBase" id="RU369120"/>
    </source>
</evidence>
<keyword evidence="10 13" id="KW-0472">Membrane</keyword>
<keyword evidence="7 13" id="KW-0560">Oxidoreductase</keyword>
<feature type="transmembrane region" description="Helical" evidence="13">
    <location>
        <begin position="314"/>
        <end position="333"/>
    </location>
</feature>
<sequence length="481" mass="53947">MSAQKKVTYEFGGPLGATGIVFGLPLLMNVMFLTCNDVSGCPAPALLDPRSLTWDKLKAQMPWPEDGLWGFVSWEVTGWLLAYYAVNLVLYRVMPAQELLGTKLRETGKPLLYRFNAFHATVVKLIPCAIGTAMYGADFAVWRFITDNYLQLLTTNILLAYAISLAVYIGSFSVKPGNPDLRELAVGGHTGTIIYDFFIGRELNPRVTLPFIGEVDVKAWLEMRPGLTGWLLMNLAFVAKQYSNYGYLSDSIIFLALVQGYYVLEGQYNEAGILGMMDITTDGLGFMLTFGDIVWVPFLYTTQTRYLATYPVHLGWSGLAIVSVVFAIGLFIFRSANSQKNLFRKDPNHPAFANATYIQTKRGTRLLTSGWWGRSRHINYFGDWLQSLPFCLPTGFAGYLIVPAGAAIAGTGVTQMLDGRQVFPGDAETWGMLYTYFYSAYFGFLLVHRERRDDAACSEKYGQDWETYKKTVKYRIIPGIY</sequence>
<dbReference type="PANTHER" id="PTHR21257:SF52">
    <property type="entry name" value="DELTA(14)-STEROL REDUCTASE TM7SF2"/>
    <property type="match status" value="1"/>
</dbReference>
<keyword evidence="9 13" id="KW-0443">Lipid metabolism</keyword>
<feature type="transmembrane region" description="Helical" evidence="13">
    <location>
        <begin position="396"/>
        <end position="417"/>
    </location>
</feature>
<dbReference type="InterPro" id="IPR018083">
    <property type="entry name" value="Sterol_reductase_CS"/>
</dbReference>
<evidence type="ECO:0000256" key="2">
    <source>
        <dbReference type="ARBA" id="ARBA00005402"/>
    </source>
</evidence>
<proteinExistence type="inferred from homology"/>
<name>A0A8K0SL55_9HYPO</name>
<evidence type="ECO:0000256" key="7">
    <source>
        <dbReference type="ARBA" id="ARBA00023002"/>
    </source>
</evidence>
<dbReference type="EMBL" id="JAGPNK010000011">
    <property type="protein sequence ID" value="KAH7311459.1"/>
    <property type="molecule type" value="Genomic_DNA"/>
</dbReference>
<dbReference type="Proteomes" id="UP000813444">
    <property type="component" value="Unassembled WGS sequence"/>
</dbReference>
<accession>A0A8K0SL55</accession>
<dbReference type="InterPro" id="IPR001171">
    <property type="entry name" value="ERG24_DHCR-like"/>
</dbReference>
<dbReference type="GO" id="GO:0005789">
    <property type="term" value="C:endoplasmic reticulum membrane"/>
    <property type="evidence" value="ECO:0007669"/>
    <property type="project" value="TreeGrafter"/>
</dbReference>
<keyword evidence="5 13" id="KW-0752">Steroid biosynthesis</keyword>
<evidence type="ECO:0000256" key="3">
    <source>
        <dbReference type="ARBA" id="ARBA00022516"/>
    </source>
</evidence>
<dbReference type="Gene3D" id="1.20.120.1630">
    <property type="match status" value="1"/>
</dbReference>
<dbReference type="PROSITE" id="PS01018">
    <property type="entry name" value="STEROL_REDUCT_2"/>
    <property type="match status" value="1"/>
</dbReference>
<comment type="subcellular location">
    <subcellularLocation>
        <location evidence="1">Membrane</location>
        <topology evidence="1">Multi-pass membrane protein</topology>
    </subcellularLocation>
</comment>